<evidence type="ECO:0000313" key="4">
    <source>
        <dbReference type="Proteomes" id="UP000002035"/>
    </source>
</evidence>
<dbReference type="eggNOG" id="ENOG502SSXD">
    <property type="taxonomic scope" value="Eukaryota"/>
</dbReference>
<gene>
    <name evidence="3" type="ORF">MCYG_05900</name>
</gene>
<evidence type="ECO:0000256" key="1">
    <source>
        <dbReference type="SAM" id="MobiDB-lite"/>
    </source>
</evidence>
<dbReference type="AlphaFoldDB" id="C5FT78"/>
<dbReference type="Proteomes" id="UP000002035">
    <property type="component" value="Unassembled WGS sequence"/>
</dbReference>
<dbReference type="STRING" id="554155.C5FT78"/>
<keyword evidence="4" id="KW-1185">Reference proteome</keyword>
<dbReference type="OMA" id="QDENAWG"/>
<proteinExistence type="predicted"/>
<dbReference type="InterPro" id="IPR046797">
    <property type="entry name" value="PDDEXK_12"/>
</dbReference>
<feature type="compositionally biased region" description="Low complexity" evidence="1">
    <location>
        <begin position="144"/>
        <end position="157"/>
    </location>
</feature>
<dbReference type="HOGENOM" id="CLU_553185_0_0_1"/>
<dbReference type="GeneID" id="9224320"/>
<name>C5FT78_ARTOC</name>
<sequence>MSRSRYLSTSKTESINQWLKGVEIPQYPSKRKCHSHLEANGAKRGKTTKNHTDSSPRGQQLSKPTRRKQHSPPRPANKMESNKKAKAKASRGPPPRIMPSRKVKRVAKPAIHPDEAISSQASSGIKGNHGDRIADLENDDIFRSGPSGSNIPISGASRKSTPSRVQLVRLHYARPFVRFQPFSTGETPVVVKELFGNFVSSKMAPIPSWMAARLRARYPNEDLSLKINNADEVASAPSPQDDELLIALMGAYKRAHRAYARFEDEGGWSEAIQSILRAVVGQGEDNILEVSNVQSVSIGPASLLPSIDHHIAFKKVDWLISFQNQHHEIDEFITAIMRIRPDLPLSQTEDAIQGYQSHFVAVEAKSPDGSLYSSMVQLATWMAAGLEKTTQLQQLAGTACQPAWQKCGILPIFGISVVGHTWYLFVATKVEDGNVTLYGPMGMGDTLTSKGVLELSSVLQEMKAWGLSVYWPWLRDTILKPLAKPPTEEAPLY</sequence>
<organism evidence="3 4">
    <name type="scientific">Arthroderma otae (strain ATCC MYA-4605 / CBS 113480)</name>
    <name type="common">Microsporum canis</name>
    <dbReference type="NCBI Taxonomy" id="554155"/>
    <lineage>
        <taxon>Eukaryota</taxon>
        <taxon>Fungi</taxon>
        <taxon>Dikarya</taxon>
        <taxon>Ascomycota</taxon>
        <taxon>Pezizomycotina</taxon>
        <taxon>Eurotiomycetes</taxon>
        <taxon>Eurotiomycetidae</taxon>
        <taxon>Onygenales</taxon>
        <taxon>Arthrodermataceae</taxon>
        <taxon>Microsporum</taxon>
    </lineage>
</organism>
<evidence type="ECO:0000313" key="3">
    <source>
        <dbReference type="EMBL" id="EEQ33081.1"/>
    </source>
</evidence>
<reference evidence="4" key="1">
    <citation type="journal article" date="2012" name="MBio">
        <title>Comparative genome analysis of Trichophyton rubrum and related dermatophytes reveals candidate genes involved in infection.</title>
        <authorList>
            <person name="Martinez D.A."/>
            <person name="Oliver B.G."/>
            <person name="Graeser Y."/>
            <person name="Goldberg J.M."/>
            <person name="Li W."/>
            <person name="Martinez-Rossi N.M."/>
            <person name="Monod M."/>
            <person name="Shelest E."/>
            <person name="Barton R.C."/>
            <person name="Birch E."/>
            <person name="Brakhage A.A."/>
            <person name="Chen Z."/>
            <person name="Gurr S.J."/>
            <person name="Heiman D."/>
            <person name="Heitman J."/>
            <person name="Kosti I."/>
            <person name="Rossi A."/>
            <person name="Saif S."/>
            <person name="Samalova M."/>
            <person name="Saunders C.W."/>
            <person name="Shea T."/>
            <person name="Summerbell R.C."/>
            <person name="Xu J."/>
            <person name="Young S."/>
            <person name="Zeng Q."/>
            <person name="Birren B.W."/>
            <person name="Cuomo C.A."/>
            <person name="White T.C."/>
        </authorList>
    </citation>
    <scope>NUCLEOTIDE SEQUENCE [LARGE SCALE GENOMIC DNA]</scope>
    <source>
        <strain evidence="4">ATCC MYA-4605 / CBS 113480</strain>
    </source>
</reference>
<dbReference type="VEuPathDB" id="FungiDB:MCYG_05900"/>
<dbReference type="Pfam" id="PF20516">
    <property type="entry name" value="PDDEXK_12"/>
    <property type="match status" value="1"/>
</dbReference>
<dbReference type="RefSeq" id="XP_002846031.1">
    <property type="nucleotide sequence ID" value="XM_002845985.1"/>
</dbReference>
<feature type="region of interest" description="Disordered" evidence="1">
    <location>
        <begin position="26"/>
        <end position="162"/>
    </location>
</feature>
<accession>C5FT78</accession>
<dbReference type="OrthoDB" id="4207404at2759"/>
<evidence type="ECO:0000259" key="2">
    <source>
        <dbReference type="Pfam" id="PF20516"/>
    </source>
</evidence>
<feature type="domain" description="PD-(D/E)XK nuclease-like" evidence="2">
    <location>
        <begin position="236"/>
        <end position="471"/>
    </location>
</feature>
<protein>
    <recommendedName>
        <fullName evidence="2">PD-(D/E)XK nuclease-like domain-containing protein</fullName>
    </recommendedName>
</protein>
<dbReference type="EMBL" id="DS995705">
    <property type="protein sequence ID" value="EEQ33081.1"/>
    <property type="molecule type" value="Genomic_DNA"/>
</dbReference>
<feature type="compositionally biased region" description="Polar residues" evidence="1">
    <location>
        <begin position="53"/>
        <end position="63"/>
    </location>
</feature>